<organism evidence="2 3">
    <name type="scientific">Candidatus Mcinerneyibacterium aminivorans</name>
    <dbReference type="NCBI Taxonomy" id="2703815"/>
    <lineage>
        <taxon>Bacteria</taxon>
        <taxon>Candidatus Macinerneyibacteriota</taxon>
        <taxon>Candidatus Mcinerneyibacteria</taxon>
        <taxon>Candidatus Mcinerneyibacteriales</taxon>
        <taxon>Candidatus Mcinerneyibacteriaceae</taxon>
        <taxon>Candidatus Mcinerneyibacterium</taxon>
    </lineage>
</organism>
<name>A0A5D0ML93_9BACT</name>
<sequence>MRKKFIWITVIFLSIIIALVMLYNSFNKHKSYEYFPVNSRVIIKFDNYKDLIKINSFFWNEFDLEKIKNNFFLRKFPYKDFYLVVDAENYIYIFSDFSFLTGYLDKYGQVNENIFCYTNNDEFELKKTNYNENNIKNLINKDKDISFYLNLQNKRIFPFIENKAIYGDIVSIPENNLISLNYSYDYDYKNIHKVERKIELSRIPDRFDMFVNINMKNFENHYADLRKLFKNSVLFERFFKFKSVIYKKTGIDIENDLLGLVDSEIVVGIKNKSDYFAAVDGVDKDQIERIEFQVSNKFPLRFETEIYKNNKYRTINLEGVVGFLASGLFKKEFEKMKKPYYFIKNKNLYLFDSLGFLRNYYDNIDKYNLEKDDNYRMYHRYSKHRDGNIEFYLNERYLNELYKENLFGKYFKNYYGKIDFDKKSIKGLLVLKAKTNMEG</sequence>
<gene>
    <name evidence="2" type="ORF">FXF47_00295</name>
</gene>
<keyword evidence="1" id="KW-0472">Membrane</keyword>
<dbReference type="EMBL" id="VSIX01000003">
    <property type="protein sequence ID" value="TYB32210.1"/>
    <property type="molecule type" value="Genomic_DNA"/>
</dbReference>
<proteinExistence type="predicted"/>
<dbReference type="Proteomes" id="UP000324143">
    <property type="component" value="Unassembled WGS sequence"/>
</dbReference>
<keyword evidence="1" id="KW-0812">Transmembrane</keyword>
<keyword evidence="3" id="KW-1185">Reference proteome</keyword>
<reference evidence="2" key="1">
    <citation type="submission" date="2019-08" db="EMBL/GenBank/DDBJ databases">
        <title>Genomic characterization of a novel candidate phylum (ARYD3) from a high temperature, high salinity tertiary oil reservoir in north central Oklahoma, USA.</title>
        <authorList>
            <person name="Youssef N.H."/>
            <person name="Yadav A."/>
            <person name="Elshahed M.S."/>
        </authorList>
    </citation>
    <scope>NUCLEOTIDE SEQUENCE [LARGE SCALE GENOMIC DNA]</scope>
    <source>
        <strain evidence="2">ARYD3</strain>
    </source>
</reference>
<evidence type="ECO:0000313" key="3">
    <source>
        <dbReference type="Proteomes" id="UP000324143"/>
    </source>
</evidence>
<protein>
    <submittedName>
        <fullName evidence="2">Uncharacterized protein</fullName>
    </submittedName>
</protein>
<comment type="caution">
    <text evidence="2">The sequence shown here is derived from an EMBL/GenBank/DDBJ whole genome shotgun (WGS) entry which is preliminary data.</text>
</comment>
<evidence type="ECO:0000313" key="2">
    <source>
        <dbReference type="EMBL" id="TYB32210.1"/>
    </source>
</evidence>
<keyword evidence="1" id="KW-1133">Transmembrane helix</keyword>
<evidence type="ECO:0000256" key="1">
    <source>
        <dbReference type="SAM" id="Phobius"/>
    </source>
</evidence>
<accession>A0A5D0ML93</accession>
<feature type="transmembrane region" description="Helical" evidence="1">
    <location>
        <begin position="5"/>
        <end position="26"/>
    </location>
</feature>
<dbReference type="AlphaFoldDB" id="A0A5D0ML93"/>